<feature type="disulfide bond" evidence="14">
    <location>
        <begin position="1925"/>
        <end position="1935"/>
    </location>
</feature>
<dbReference type="Gene3D" id="1.20.1070.10">
    <property type="entry name" value="Rhodopsin 7-helix transmembrane proteins"/>
    <property type="match status" value="2"/>
</dbReference>
<feature type="disulfide bond" evidence="14">
    <location>
        <begin position="3110"/>
        <end position="3120"/>
    </location>
</feature>
<evidence type="ECO:0000256" key="8">
    <source>
        <dbReference type="ARBA" id="ARBA00023040"/>
    </source>
</evidence>
<proteinExistence type="inferred from homology"/>
<feature type="domain" description="SRCR" evidence="20">
    <location>
        <begin position="2931"/>
        <end position="3032"/>
    </location>
</feature>
<dbReference type="InterPro" id="IPR036772">
    <property type="entry name" value="SRCR-like_dom_sf"/>
</dbReference>
<feature type="transmembrane region" description="Helical" evidence="15">
    <location>
        <begin position="841"/>
        <end position="864"/>
    </location>
</feature>
<feature type="disulfide bond" evidence="14">
    <location>
        <begin position="1602"/>
        <end position="1612"/>
    </location>
</feature>
<evidence type="ECO:0000259" key="18">
    <source>
        <dbReference type="PROSITE" id="PS50227"/>
    </source>
</evidence>
<feature type="domain" description="SRCR" evidence="20">
    <location>
        <begin position="3363"/>
        <end position="3464"/>
    </location>
</feature>
<dbReference type="InterPro" id="IPR003599">
    <property type="entry name" value="Ig_sub"/>
</dbReference>
<feature type="transmembrane region" description="Helical" evidence="15">
    <location>
        <begin position="1073"/>
        <end position="1092"/>
    </location>
</feature>
<dbReference type="InterPro" id="IPR008077">
    <property type="entry name" value="GPCR_2_brain_angio_inhib"/>
</dbReference>
<dbReference type="PROSITE" id="PS00420">
    <property type="entry name" value="SRCR_1"/>
    <property type="match status" value="2"/>
</dbReference>
<dbReference type="SUPFAM" id="SSF56487">
    <property type="entry name" value="SRCR-like"/>
    <property type="match status" value="24"/>
</dbReference>
<feature type="disulfide bond" evidence="14">
    <location>
        <begin position="2032"/>
        <end position="2042"/>
    </location>
</feature>
<evidence type="ECO:0000259" key="16">
    <source>
        <dbReference type="PROSITE" id="PS01180"/>
    </source>
</evidence>
<keyword evidence="12" id="KW-0325">Glycoprotein</keyword>
<dbReference type="InterPro" id="IPR017981">
    <property type="entry name" value="GPCR_2-like_7TM"/>
</dbReference>
<dbReference type="InterPro" id="IPR057244">
    <property type="entry name" value="GAIN_B"/>
</dbReference>
<feature type="transmembrane region" description="Helical" evidence="15">
    <location>
        <begin position="4248"/>
        <end position="4266"/>
    </location>
</feature>
<feature type="disulfide bond" evidence="14">
    <location>
        <begin position="2570"/>
        <end position="2580"/>
    </location>
</feature>
<feature type="domain" description="G-protein coupled receptors family 2 profile 2" evidence="19">
    <location>
        <begin position="4047"/>
        <end position="4296"/>
    </location>
</feature>
<dbReference type="InterPro" id="IPR036179">
    <property type="entry name" value="Ig-like_dom_sf"/>
</dbReference>
<evidence type="ECO:0000259" key="21">
    <source>
        <dbReference type="PROSITE" id="PS50835"/>
    </source>
</evidence>
<feature type="disulfide bond" evidence="14">
    <location>
        <begin position="1280"/>
        <end position="1290"/>
    </location>
</feature>
<dbReference type="Proteomes" id="UP000005408">
    <property type="component" value="Unassembled WGS sequence"/>
</dbReference>
<dbReference type="InterPro" id="IPR013783">
    <property type="entry name" value="Ig-like_fold"/>
</dbReference>
<evidence type="ECO:0000259" key="20">
    <source>
        <dbReference type="PROSITE" id="PS50287"/>
    </source>
</evidence>
<feature type="domain" description="SRCR" evidence="20">
    <location>
        <begin position="2824"/>
        <end position="2925"/>
    </location>
</feature>
<dbReference type="PROSITE" id="PS50221">
    <property type="entry name" value="GAIN_B"/>
    <property type="match status" value="2"/>
</dbReference>
<feature type="transmembrane region" description="Helical" evidence="15">
    <location>
        <begin position="4117"/>
        <end position="4138"/>
    </location>
</feature>
<feature type="domain" description="CUB" evidence="16">
    <location>
        <begin position="12"/>
        <end position="131"/>
    </location>
</feature>
<evidence type="ECO:0000256" key="4">
    <source>
        <dbReference type="ARBA" id="ARBA00022692"/>
    </source>
</evidence>
<keyword evidence="13" id="KW-0807">Transducer</keyword>
<feature type="disulfide bond" evidence="14">
    <location>
        <begin position="2894"/>
        <end position="2904"/>
    </location>
</feature>
<evidence type="ECO:0000256" key="2">
    <source>
        <dbReference type="ARBA" id="ARBA00007343"/>
    </source>
</evidence>
<feature type="domain" description="SRCR" evidence="20">
    <location>
        <begin position="1532"/>
        <end position="1633"/>
    </location>
</feature>
<dbReference type="InterPro" id="IPR036445">
    <property type="entry name" value="GPCR_2_extracell_dom_sf"/>
</dbReference>
<dbReference type="PROSITE" id="PS01186">
    <property type="entry name" value="EGF_2"/>
    <property type="match status" value="1"/>
</dbReference>
<dbReference type="FunFam" id="1.20.1070.10:FF:000058">
    <property type="entry name" value="Adhesion G protein-coupled receptor F5"/>
    <property type="match status" value="1"/>
</dbReference>
<feature type="disulfide bond" evidence="14">
    <location>
        <begin position="2355"/>
        <end position="2365"/>
    </location>
</feature>
<feature type="transmembrane region" description="Helical" evidence="15">
    <location>
        <begin position="4050"/>
        <end position="4071"/>
    </location>
</feature>
<protein>
    <recommendedName>
        <fullName evidence="24">Deleted in malignant brain tumors 1 protein</fullName>
    </recommendedName>
</protein>
<comment type="caution">
    <text evidence="14">Lacks conserved residue(s) required for the propagation of feature annotation.</text>
</comment>
<feature type="domain" description="SRCR" evidence="20">
    <location>
        <begin position="1425"/>
        <end position="1526"/>
    </location>
</feature>
<dbReference type="FunFam" id="3.10.250.10:FF:000026">
    <property type="entry name" value="Tequila, isoform D"/>
    <property type="match status" value="4"/>
</dbReference>
<evidence type="ECO:0000256" key="5">
    <source>
        <dbReference type="ARBA" id="ARBA00022729"/>
    </source>
</evidence>
<dbReference type="InterPro" id="IPR007110">
    <property type="entry name" value="Ig-like_dom"/>
</dbReference>
<feature type="domain" description="SRCR" evidence="20">
    <location>
        <begin position="3578"/>
        <end position="3679"/>
    </location>
</feature>
<feature type="domain" description="GAIN-B" evidence="17">
    <location>
        <begin position="553"/>
        <end position="722"/>
    </location>
</feature>
<dbReference type="SMART" id="SM00008">
    <property type="entry name" value="HormR"/>
    <property type="match status" value="2"/>
</dbReference>
<feature type="domain" description="SRCR" evidence="20">
    <location>
        <begin position="1962"/>
        <end position="2063"/>
    </location>
</feature>
<keyword evidence="4 15" id="KW-0812">Transmembrane</keyword>
<dbReference type="InterPro" id="IPR035914">
    <property type="entry name" value="Sperma_CUB_dom_sf"/>
</dbReference>
<dbReference type="InterPro" id="IPR000859">
    <property type="entry name" value="CUB_dom"/>
</dbReference>
<feature type="transmembrane region" description="Helical" evidence="15">
    <location>
        <begin position="4202"/>
        <end position="4227"/>
    </location>
</feature>
<evidence type="ECO:0000256" key="6">
    <source>
        <dbReference type="ARBA" id="ARBA00022737"/>
    </source>
</evidence>
<dbReference type="InterPro" id="IPR000832">
    <property type="entry name" value="GPCR_2_secretin-like"/>
</dbReference>
<feature type="disulfide bond" evidence="14">
    <location>
        <begin position="2140"/>
        <end position="2150"/>
    </location>
</feature>
<feature type="transmembrane region" description="Helical" evidence="15">
    <location>
        <begin position="4159"/>
        <end position="4182"/>
    </location>
</feature>
<feature type="domain" description="SRCR" evidence="20">
    <location>
        <begin position="2500"/>
        <end position="2601"/>
    </location>
</feature>
<feature type="transmembrane region" description="Helical" evidence="15">
    <location>
        <begin position="954"/>
        <end position="977"/>
    </location>
</feature>
<evidence type="ECO:0000256" key="7">
    <source>
        <dbReference type="ARBA" id="ARBA00022989"/>
    </source>
</evidence>
<dbReference type="PROSITE" id="PS50227">
    <property type="entry name" value="G_PROTEIN_RECEP_F2_3"/>
    <property type="match status" value="2"/>
</dbReference>
<accession>A0A8W8MSM1</accession>
<dbReference type="InterPro" id="IPR046338">
    <property type="entry name" value="GAIN_dom_sf"/>
</dbReference>
<feature type="domain" description="Ig-like" evidence="21">
    <location>
        <begin position="264"/>
        <end position="357"/>
    </location>
</feature>
<dbReference type="PROSITE" id="PS50835">
    <property type="entry name" value="IG_LIKE"/>
    <property type="match status" value="1"/>
</dbReference>
<feature type="domain" description="SRCR" evidence="20">
    <location>
        <begin position="2607"/>
        <end position="2708"/>
    </location>
</feature>
<feature type="disulfide bond" evidence="14">
    <location>
        <begin position="2786"/>
        <end position="2796"/>
    </location>
</feature>
<dbReference type="InterPro" id="IPR013098">
    <property type="entry name" value="Ig_I-set"/>
</dbReference>
<feature type="transmembrane region" description="Helical" evidence="15">
    <location>
        <begin position="884"/>
        <end position="909"/>
    </location>
</feature>
<reference evidence="22" key="1">
    <citation type="submission" date="2022-08" db="UniProtKB">
        <authorList>
            <consortium name="EnsemblMetazoa"/>
        </authorList>
    </citation>
    <scope>IDENTIFICATION</scope>
    <source>
        <strain evidence="22">05x7-T-G4-1.051#20</strain>
    </source>
</reference>
<feature type="domain" description="SRCR" evidence="20">
    <location>
        <begin position="1640"/>
        <end position="1741"/>
    </location>
</feature>
<dbReference type="EnsemblMetazoa" id="G34311.1">
    <property type="protein sequence ID" value="G34311.1:cds"/>
    <property type="gene ID" value="G34311"/>
</dbReference>
<dbReference type="CDD" id="cd15040">
    <property type="entry name" value="7tmB2_Adhesion"/>
    <property type="match status" value="2"/>
</dbReference>
<comment type="subcellular location">
    <subcellularLocation>
        <location evidence="1">Cell membrane</location>
        <topology evidence="1">Multi-pass membrane protein</topology>
    </subcellularLocation>
</comment>
<feature type="disulfide bond" evidence="14">
    <location>
        <begin position="3001"/>
        <end position="3011"/>
    </location>
</feature>
<feature type="domain" description="SRCR" evidence="20">
    <location>
        <begin position="2285"/>
        <end position="2386"/>
    </location>
</feature>
<dbReference type="PRINTS" id="PR00258">
    <property type="entry name" value="SPERACTRCPTR"/>
</dbReference>
<dbReference type="PROSITE" id="PS00022">
    <property type="entry name" value="EGF_1"/>
    <property type="match status" value="1"/>
</dbReference>
<keyword evidence="7 15" id="KW-1133">Transmembrane helix</keyword>
<dbReference type="SUPFAM" id="SSF111418">
    <property type="entry name" value="Hormone receptor domain"/>
    <property type="match status" value="1"/>
</dbReference>
<dbReference type="Pfam" id="PF00431">
    <property type="entry name" value="CUB"/>
    <property type="match status" value="1"/>
</dbReference>
<feature type="disulfide bond" evidence="14">
    <location>
        <begin position="1172"/>
        <end position="1182"/>
    </location>
</feature>
<dbReference type="InterPro" id="IPR032471">
    <property type="entry name" value="AGRL2-4_GAIN_subdom_A"/>
</dbReference>
<evidence type="ECO:0000256" key="9">
    <source>
        <dbReference type="ARBA" id="ARBA00023136"/>
    </source>
</evidence>
<feature type="domain" description="G-protein coupled receptors family 2 profile 2" evidence="19">
    <location>
        <begin position="729"/>
        <end position="978"/>
    </location>
</feature>
<keyword evidence="5" id="KW-0732">Signal</keyword>
<name>A0A8W8MSM1_MAGGI</name>
<evidence type="ECO:0000256" key="14">
    <source>
        <dbReference type="PROSITE-ProRule" id="PRU00196"/>
    </source>
</evidence>
<feature type="disulfide bond" evidence="14">
    <location>
        <begin position="1495"/>
        <end position="1505"/>
    </location>
</feature>
<dbReference type="InterPro" id="IPR001190">
    <property type="entry name" value="SRCR"/>
</dbReference>
<evidence type="ECO:0000259" key="17">
    <source>
        <dbReference type="PROSITE" id="PS50221"/>
    </source>
</evidence>
<evidence type="ECO:0000256" key="3">
    <source>
        <dbReference type="ARBA" id="ARBA00022475"/>
    </source>
</evidence>
<dbReference type="Gene3D" id="2.10.25.10">
    <property type="entry name" value="Laminin"/>
    <property type="match status" value="1"/>
</dbReference>
<dbReference type="SMART" id="SM00202">
    <property type="entry name" value="SR"/>
    <property type="match status" value="24"/>
</dbReference>
<feature type="domain" description="SRCR" evidence="20">
    <location>
        <begin position="2177"/>
        <end position="2278"/>
    </location>
</feature>
<dbReference type="Pfam" id="PF16489">
    <property type="entry name" value="GAIN"/>
    <property type="match status" value="1"/>
</dbReference>
<dbReference type="InterPro" id="IPR001879">
    <property type="entry name" value="GPCR_2_extracellular_dom"/>
</dbReference>
<sequence length="4358" mass="478545">MAINATALVDGCSSVGMIMQADRTPNYIASPNFPEAYPSEKNCLWLIKPVIQDNNTRLVFQFQSQSLEKGVMTKCTDYVTIEGLGEFCETDRDKIFQPSEKMYTENTETKVTFVSDFGFSESGFVLSFYIEDIAKPCLCQHGGTCKNETCLCSMGYKGEYCEKESIEILFMNVSNQIIREENPVWFTAETTDAYKYEIQWFRNGIMVTDAATRYKMTSSATINDTTINTLNISRAYNRDEGNWTIRASNGVTSIERQLTIKILPRLRLAMLPQYDFSIRSGDILNLKCSVVNPISLSGLSHGSLVWLKDNQNNWKAAGYQISNTSTTSTLQSSSTTPANSGVYTCYYSSYPDPVRVSIRVNVTEKEQKLCPNDASEGISWSSTIAGTIGKTACSKDQIGTATRLCDFEGKWRNPILVNCTDQVFHEASQKLTDLREDGMNNTEEVEKTVNDTLQTMKNLTSTTAEMSAGDIQSSLDIIEAVVDVTSLSGATVQKQVFFEVVDNVLSKNNSESWSAVNTETTKDASAILKNMDKLSEQILKKNDTKFNFSGANFELSIDQVNVEEEGIKFPTKNDNSDITENPATFLELPKQTSKTTTEMNYVAVIYKTISDILPTETNLQRENLNTRTEVKKTVKEYVNSDILSLTTQRDLGELNPPLNLTFYHKNQNQSKELQPVCVSWNFTTKRWSEKGCQKFSTSGKSTSCLCNHLTNFAILMRPYIPETEDESSLKTLSFVGVVISIAFIVLTFTIFIVTWKQMKNDQNTMLLNLCVSLVLSYIVFITAVEKTDNEILCSAVTAIIHYLFLVTFFSMLGMGVYYFMSITVTYYAMYVANNFKSRSRVHWFLLGAWGIPLVISVSTLAGFWKKGYHLKHYCWLSVESGSLFLFIVPVCCTIVLNLVVIISLIRVLLASSVMMKSSLKKKAASGLRSLGTLLPVLGVTWLFGILAVNKNADFFQYLFIISNSLQGFFIFVSHVVLNKKLMLSLRTQYPSLGALTSFAETSKKDTTVSRSQSTASDTLMKQYKKKGFFSKCRRLNKRKQECANKLKTFDSFSTERTTDNSRSVPEEKMPLRFMNMLVQAIFYAYIFASGFLNECSTLSTDVRLVGGMTEYEGRLEVYYLGRWGTVCDDDLNDKLSVVVCRSLGLPWNASKAYGGAAYGQGSGSIWLDNVNCMGSETGIKECSHNPWGSHDCNHGEDVSISCLPFTDIAVRLVGGVTENEGRLEVNRLGKWGTVCDDNLNDKLSVVVCRSLGLPSTTSEAYGGAVYGQRSGPIWLDDVKCKGSETSIEKCSHRPWGSHNCNHGDDVSINCMPNDTDVRLVGGATEYEGRLEVYKLGRWGTVCDDNLNDSLSVVVCRSLGLPWNASKAYGGAVYGRGSGPIWLDNVKCMGSETSVQECSHNSWGSHNCYHGKDVSISCLPFTDIAVRLVGGVTENEGRLEVNRLGRWGTVCDDNLNDKLSVVVCRSLGLPSTTSEAYGGAVYGQGSGPIWLDDVKCKGSETSIEKCSHRPWGSHNCNHGDDVSINCMPNDTDVRLVGGATEYEGRLEVYKLGRWGTVCDDNLNDSLSVVVCRSLGLPWNTSKAYGGAAYGPGSGPIWLDNVNCMGSETSVQECSHNSWGSHNCYHWKDVSISCLPFTDIAVRLVGGVTENEGRLEVNRLGRWGTVCDDNLNDKLSVVVCRSLGLHSTTSEAYGGAVYGQGSGPIWLDDVKCKGSETSIEKCSHRPWGSHNCNHGDDVSINCMPNDTDVRLVGGATEYEGRLEVYKLGRWGTVCDDNLNDSLSVVVCRSLGLPWNTSKAYGGAAYGPGSGPIWLDNVNCMGSETSVQECSHNSWGSHNCYHWKDVSISCLPFTDIAVRLVGGVTENEGRLEVNRLGRWGTVCDDNLNDKLSVVVCRSLGLPSTTSEAYGGAVYGQGSGPIWLDDVKCKGSETSIEKCSHRPWGSHNCNHGDDVSINCMPNDTDVRLVGGATEYEGRLEVYKLGRWGTVCDDNLNDSLSVVVCRSLGLPWNTSKAYGGAAYGPGSGPIWLDNVNCMGSETSVQECSHNSWGSHNCYHWKDVSISCLPFTDIAVRLVGGVTENEGRLEVNRLGRWGTVCDDNLNDKLSVVVCRSLGLPSTTSEAYGGAVYGQGSGPIWLDDVKCKGSETSIEKCSHRPWGSHNCNHGDDVSINCMPNDTDVRLVGGATEYEGRLEVYKLGRWGTVCDDNLNDSLSVVVCRSLGLPWNTSKAYGGAAYGPGSGPIWLDNVKCMGSETSVQECSHNSWGSHNCYHGKDVSISCLPFTDIAVRLVGGATKNEGRLEVNRLDRWGTVCDTKLNKNLSVVVCRSLGLPWATSEAYGGAVYGQGSGPIWLDDVNCKGSETSIEKCSHRPWGSHNCNHGDDVSINCLPNDTDVRLVGGVTEYEGRLEVYKLGRWGTVCDDNLNETLSVVVCRSLGLPWNTSKAYGGAKYGGGSGPIWLDNVKCIGSETSIQECSHNSWGSHNCNHWEDVSISCLPFTDIAVRLVGGASENEGRLEVNRLGRWGTVCDTRFNNNLSVVVCRSLGLPWTTSAAYGGAVYGQGSGPIWLDDVNCKGSETSIEKCSHRPWGSHNCNHWDDVSINCFPNDTAVRLVGGATEHEGRLEVYKFGRWGTVCDDSLNNNLSVVVCRSLGLPWTTSEAYGSAVYGQGSGTIWLDDVNCKGSETSIEKCSHRPWGSHNCNHRDDVSINCLPSSESNNVRLVGGATEYEGRLEIYQLGRWGTVCDDYLNDTLSFVVCRSLGLPWNTSKAYGGAAYGRGSGPIWLDSVKCMGSETSVKECSHNSWGSHDCNHGEDVSISCLPFTDIAVRLVGGASENEGRLEVNRLGRWGTVCDTRFNNNLSVVVCRSLGLPWTTSAAYGGAVYGQGSGPIWLDDVNCKGSETSIEKCSHRPWGSHNCNHWDDVSINCFPNDTAVRLVGGATEHEGRLEVYKFGRWGTVCDDSLNNNLSVVVCRSLGLPWTTSEAYGSAVYGQGSGTIWLDDVNCKGSETSIEKCSHRPWGSHNCNHRDDVSINCLPSSESNNVRLVGGATEYEGRLEIYQLGRWGTVCDDYLNDTLSFVVCRSLGLPWNTSKAYGGAAYGRGSGPIWLDSVKCMGSETSVKECSHNSWGSHDCNHGEDVSISCLPFTDIDVRLVGGATKTEGRLEVNRLGRWGTVCGDNLNDKLPVVVCRSMGLSWTTSEAYGSAVYGQGSGPIWLDDVNCKGSETSIEKCSHRPWGSHNCNHGDDVSIICLPSDVAVRLVGGATEFEGRLEVYKFGRWGTVCDDDLDDKLSVVVCRSLGLPWITAKAYGGALYGQGSGPIWLDNVRCVGNETSIEKCRYRQWGSHNCGHGEDVSIICLQSNDTAVRLVGGATKYEGRLEVYRLGKWGTVCDDGLNDTLSVVVCRSLGFPWNTSKAYGGAAYGQGSGPIWFDTVKCSGSETSIEQCSHSGSGSHYCNHGEDVSVSCLPSSDVAVRIVGGATEYQGRLELNRLGIWGTVCDDGLNDTLSVVVCRSLGLPWTTSEAYGGAVYGQGSGPIWLDDVNCKGSETSIEKCSHRPWGSHNCNHGDDVSINCLPNDTIVRLVGGTNEYEGRLEIYKSGKWGTVCDDGLNDTLSVVVCRSLGFPWKTSKAFGGATYGQGSGPVWLDNVKCMGTETSIEECSHNSWGSHDCSHGEDVSISCSLSNEKTMCNIETAMDILWSTTIAGTTIKKPCFGNQIGTATRLCDSEGKWRNPNLVNCTDKVFHEASQKLTALRDNGVNNTEEVEKTVNSTLQTMKNLTATTTEMSAGDIQSSLDIIEAVVDVLSLSGATIEKKIFFEVVDNVLSKNNSDSWTAVNTETPKDASMILKNMDRLSEEVLKKNDTKFNFSGTNFELSINEFKVNEEGIKFPTMDDYSNDTGEPATFLALPKQTSKTNTEMNYVAAIYKTMSEIFPTNTNLKGKGNINIRTEEKKTVVEYVNSDILSLTTQIDLGILIPPLNLTFYHKKKNHREQLYPVCVSWNFYTKMWSEKGCQMFSTSRKSTSCLCNHLTNFAILMRPYIPETKDESSLKTLSFIGVVLSIAFIVLTFTIYILTWKKTKNDQNTMLLNLCVSLVLSYIVFITAVEKTDNEILCSAVTAIIHYLFLVTFFSMLGIGVYYFMSITVTYYAMYVANNFKSRSRVHWFLLGAWGIPLVFSASTLGGFWKKEYHLKHYCWLSVESGSLLLFIVPVCCTIVLNIVVIISLVRVLLASSLMMKSSLKKKAASGLRSLGTLLPVLGVTWLFGILAVNKYADFFQYLFIIANSLQGFFIFVSQVVLNKKLMLSLRTQYPFLGALTSFAETNKKDTTVFRSHSTASDTLMKQYKKKVPGEKVVLRSDSNL</sequence>
<feature type="domain" description="SRCR" evidence="20">
    <location>
        <begin position="3471"/>
        <end position="3572"/>
    </location>
</feature>
<dbReference type="InterPro" id="IPR000203">
    <property type="entry name" value="GPS"/>
</dbReference>
<feature type="domain" description="SRCR" evidence="20">
    <location>
        <begin position="2392"/>
        <end position="2493"/>
    </location>
</feature>
<dbReference type="Gene3D" id="1.25.40.610">
    <property type="match status" value="2"/>
</dbReference>
<feature type="transmembrane region" description="Helical" evidence="15">
    <location>
        <begin position="930"/>
        <end position="948"/>
    </location>
</feature>
<dbReference type="Pfam" id="PF01825">
    <property type="entry name" value="GPS"/>
    <property type="match status" value="2"/>
</dbReference>
<dbReference type="PROSITE" id="PS01180">
    <property type="entry name" value="CUB"/>
    <property type="match status" value="1"/>
</dbReference>
<dbReference type="FunFam" id="3.10.250.10:FF:000006">
    <property type="entry name" value="neurotrypsin isoform X2"/>
    <property type="match status" value="18"/>
</dbReference>
<dbReference type="PROSITE" id="PS50287">
    <property type="entry name" value="SRCR_2"/>
    <property type="match status" value="24"/>
</dbReference>
<dbReference type="PRINTS" id="PR01694">
    <property type="entry name" value="BAIPRECURSOR"/>
</dbReference>
<dbReference type="Pfam" id="PF02793">
    <property type="entry name" value="HRM"/>
    <property type="match status" value="1"/>
</dbReference>
<keyword evidence="6" id="KW-0677">Repeat</keyword>
<dbReference type="GO" id="GO:0004930">
    <property type="term" value="F:G protein-coupled receptor activity"/>
    <property type="evidence" value="ECO:0007669"/>
    <property type="project" value="UniProtKB-KW"/>
</dbReference>
<keyword evidence="23" id="KW-1185">Reference proteome</keyword>
<dbReference type="SUPFAM" id="SSF49854">
    <property type="entry name" value="Spermadhesin, CUB domain"/>
    <property type="match status" value="1"/>
</dbReference>
<dbReference type="SMART" id="SM00409">
    <property type="entry name" value="IG"/>
    <property type="match status" value="2"/>
</dbReference>
<dbReference type="GO" id="GO:0005886">
    <property type="term" value="C:plasma membrane"/>
    <property type="evidence" value="ECO:0007669"/>
    <property type="project" value="UniProtKB-SubCell"/>
</dbReference>
<feature type="domain" description="SRCR" evidence="20">
    <location>
        <begin position="3255"/>
        <end position="3356"/>
    </location>
</feature>
<dbReference type="FunFam" id="3.10.250.10:FF:000001">
    <property type="entry name" value="Lysyl oxidase 4 isoform X1"/>
    <property type="match status" value="1"/>
</dbReference>
<evidence type="ECO:0000256" key="12">
    <source>
        <dbReference type="ARBA" id="ARBA00023180"/>
    </source>
</evidence>
<dbReference type="Gene3D" id="3.10.250.10">
    <property type="entry name" value="SRCR-like domain"/>
    <property type="match status" value="24"/>
</dbReference>
<evidence type="ECO:0000313" key="22">
    <source>
        <dbReference type="EnsemblMetazoa" id="G34311.1:cds"/>
    </source>
</evidence>
<dbReference type="CDD" id="cd00054">
    <property type="entry name" value="EGF_CA"/>
    <property type="match status" value="1"/>
</dbReference>
<organism evidence="22 23">
    <name type="scientific">Magallana gigas</name>
    <name type="common">Pacific oyster</name>
    <name type="synonym">Crassostrea gigas</name>
    <dbReference type="NCBI Taxonomy" id="29159"/>
    <lineage>
        <taxon>Eukaryota</taxon>
        <taxon>Metazoa</taxon>
        <taxon>Spiralia</taxon>
        <taxon>Lophotrochozoa</taxon>
        <taxon>Mollusca</taxon>
        <taxon>Bivalvia</taxon>
        <taxon>Autobranchia</taxon>
        <taxon>Pteriomorphia</taxon>
        <taxon>Ostreida</taxon>
        <taxon>Ostreoidea</taxon>
        <taxon>Ostreidae</taxon>
        <taxon>Magallana</taxon>
    </lineage>
</organism>
<feature type="transmembrane region" description="Helical" evidence="15">
    <location>
        <begin position="732"/>
        <end position="753"/>
    </location>
</feature>
<evidence type="ECO:0008006" key="24">
    <source>
        <dbReference type="Google" id="ProtNLM"/>
    </source>
</evidence>
<dbReference type="InterPro" id="IPR000742">
    <property type="entry name" value="EGF"/>
</dbReference>
<feature type="disulfide bond" evidence="14">
    <location>
        <begin position="3325"/>
        <end position="3335"/>
    </location>
</feature>
<evidence type="ECO:0000256" key="15">
    <source>
        <dbReference type="SAM" id="Phobius"/>
    </source>
</evidence>
<dbReference type="GO" id="GO:0007166">
    <property type="term" value="P:cell surface receptor signaling pathway"/>
    <property type="evidence" value="ECO:0007669"/>
    <property type="project" value="InterPro"/>
</dbReference>
<comment type="similarity">
    <text evidence="2">Belongs to the G-protein coupled receptor 2 family. Adhesion G-protein coupled receptor (ADGR) subfamily.</text>
</comment>
<feature type="domain" description="G-protein coupled receptors family 2 profile 1" evidence="18">
    <location>
        <begin position="3667"/>
        <end position="3740"/>
    </location>
</feature>
<evidence type="ECO:0000259" key="19">
    <source>
        <dbReference type="PROSITE" id="PS50261"/>
    </source>
</evidence>
<feature type="disulfide bond" evidence="14">
    <location>
        <begin position="3541"/>
        <end position="3551"/>
    </location>
</feature>
<evidence type="ECO:0000256" key="10">
    <source>
        <dbReference type="ARBA" id="ARBA00023157"/>
    </source>
</evidence>
<dbReference type="Gene3D" id="2.60.120.290">
    <property type="entry name" value="Spermadhesin, CUB domain"/>
    <property type="match status" value="1"/>
</dbReference>
<dbReference type="SMART" id="SM00303">
    <property type="entry name" value="GPS"/>
    <property type="match status" value="2"/>
</dbReference>
<keyword evidence="3" id="KW-1003">Cell membrane</keyword>
<keyword evidence="11" id="KW-0675">Receptor</keyword>
<feature type="domain" description="GAIN-B" evidence="17">
    <location>
        <begin position="3892"/>
        <end position="4040"/>
    </location>
</feature>
<feature type="transmembrane region" description="Helical" evidence="15">
    <location>
        <begin position="765"/>
        <end position="784"/>
    </location>
</feature>
<dbReference type="SUPFAM" id="SSF81321">
    <property type="entry name" value="Family A G protein-coupled receptor-like"/>
    <property type="match status" value="1"/>
</dbReference>
<feature type="disulfide bond" evidence="14">
    <location>
        <begin position="2462"/>
        <end position="2472"/>
    </location>
</feature>
<dbReference type="SMART" id="SM00042">
    <property type="entry name" value="CUB"/>
    <property type="match status" value="1"/>
</dbReference>
<dbReference type="CDD" id="cd00041">
    <property type="entry name" value="CUB"/>
    <property type="match status" value="1"/>
</dbReference>
<feature type="domain" description="SRCR" evidence="20">
    <location>
        <begin position="1102"/>
        <end position="1203"/>
    </location>
</feature>
<dbReference type="PANTHER" id="PTHR19331">
    <property type="entry name" value="SCAVENGER RECEPTOR DOMAIN-CONTAINING"/>
    <property type="match status" value="1"/>
</dbReference>
<dbReference type="PRINTS" id="PR00249">
    <property type="entry name" value="GPCRSECRETIN"/>
</dbReference>
<feature type="disulfide bond" evidence="14">
    <location>
        <begin position="3648"/>
        <end position="3658"/>
    </location>
</feature>
<keyword evidence="9 15" id="KW-0472">Membrane</keyword>
<dbReference type="PROSITE" id="PS50261">
    <property type="entry name" value="G_PROTEIN_RECEP_F2_4"/>
    <property type="match status" value="2"/>
</dbReference>
<feature type="transmembrane region" description="Helical" evidence="15">
    <location>
        <begin position="4083"/>
        <end position="4102"/>
    </location>
</feature>
<dbReference type="SUPFAM" id="SSF48726">
    <property type="entry name" value="Immunoglobulin"/>
    <property type="match status" value="2"/>
</dbReference>
<feature type="domain" description="SRCR" evidence="20">
    <location>
        <begin position="1747"/>
        <end position="1848"/>
    </location>
</feature>
<evidence type="ECO:0000313" key="23">
    <source>
        <dbReference type="Proteomes" id="UP000005408"/>
    </source>
</evidence>
<keyword evidence="10 14" id="KW-1015">Disulfide bond</keyword>
<dbReference type="Gene3D" id="4.10.1240.10">
    <property type="entry name" value="GPCR, family 2, extracellular hormone receptor domain"/>
    <property type="match status" value="2"/>
</dbReference>
<feature type="domain" description="SRCR" evidence="20">
    <location>
        <begin position="1210"/>
        <end position="1311"/>
    </location>
</feature>
<feature type="domain" description="SRCR" evidence="20">
    <location>
        <begin position="3148"/>
        <end position="3249"/>
    </location>
</feature>
<keyword evidence="8" id="KW-0297">G-protein coupled receptor</keyword>
<dbReference type="Pfam" id="PF07679">
    <property type="entry name" value="I-set"/>
    <property type="match status" value="1"/>
</dbReference>
<evidence type="ECO:0000256" key="1">
    <source>
        <dbReference type="ARBA" id="ARBA00004651"/>
    </source>
</evidence>
<feature type="domain" description="SRCR" evidence="20">
    <location>
        <begin position="2070"/>
        <end position="2171"/>
    </location>
</feature>
<feature type="disulfide bond" evidence="14">
    <location>
        <begin position="3433"/>
        <end position="3443"/>
    </location>
</feature>
<feature type="disulfide bond" evidence="14">
    <location>
        <begin position="2677"/>
        <end position="2687"/>
    </location>
</feature>
<feature type="transmembrane region" description="Helical" evidence="15">
    <location>
        <begin position="4272"/>
        <end position="4295"/>
    </location>
</feature>
<feature type="disulfide bond" evidence="14">
    <location>
        <begin position="2247"/>
        <end position="2257"/>
    </location>
</feature>
<feature type="disulfide bond" evidence="14">
    <location>
        <begin position="1710"/>
        <end position="1720"/>
    </location>
</feature>
<feature type="domain" description="SRCR" evidence="20">
    <location>
        <begin position="3040"/>
        <end position="3141"/>
    </location>
</feature>
<evidence type="ECO:0000256" key="11">
    <source>
        <dbReference type="ARBA" id="ARBA00023170"/>
    </source>
</evidence>
<feature type="transmembrane region" description="Helical" evidence="15">
    <location>
        <begin position="799"/>
        <end position="820"/>
    </location>
</feature>
<feature type="domain" description="SRCR" evidence="20">
    <location>
        <begin position="2716"/>
        <end position="2817"/>
    </location>
</feature>
<dbReference type="Pfam" id="PF00530">
    <property type="entry name" value="SRCR"/>
    <property type="match status" value="24"/>
</dbReference>
<feature type="domain" description="G-protein coupled receptors family 2 profile 1" evidence="18">
    <location>
        <begin position="344"/>
        <end position="423"/>
    </location>
</feature>
<dbReference type="FunFam" id="3.10.250.10:FF:000011">
    <property type="entry name" value="Scavenger receptor class A member 5"/>
    <property type="match status" value="1"/>
</dbReference>
<dbReference type="Pfam" id="PF00002">
    <property type="entry name" value="7tm_2"/>
    <property type="match status" value="2"/>
</dbReference>
<feature type="disulfide bond" evidence="14">
    <location>
        <begin position="1387"/>
        <end position="1397"/>
    </location>
</feature>
<feature type="disulfide bond" evidence="14">
    <location>
        <begin position="1817"/>
        <end position="1827"/>
    </location>
</feature>
<evidence type="ECO:0000256" key="13">
    <source>
        <dbReference type="ARBA" id="ARBA00023224"/>
    </source>
</evidence>
<dbReference type="Gene3D" id="2.60.220.50">
    <property type="match status" value="2"/>
</dbReference>
<feature type="domain" description="SRCR" evidence="20">
    <location>
        <begin position="1317"/>
        <end position="1418"/>
    </location>
</feature>
<feature type="domain" description="SRCR" evidence="20">
    <location>
        <begin position="1855"/>
        <end position="1956"/>
    </location>
</feature>
<feature type="disulfide bond" evidence="14">
    <location>
        <begin position="3218"/>
        <end position="3228"/>
    </location>
</feature>
<dbReference type="Gene3D" id="2.60.40.10">
    <property type="entry name" value="Immunoglobulins"/>
    <property type="match status" value="2"/>
</dbReference>